<accession>A0A645E901</accession>
<dbReference type="AntiFam" id="ANF00159">
    <property type="entry name" value="Shadow ORF (opposite uvrA)"/>
</dbReference>
<name>A0A645E901_9ZZZZ</name>
<organism evidence="1">
    <name type="scientific">bioreactor metagenome</name>
    <dbReference type="NCBI Taxonomy" id="1076179"/>
    <lineage>
        <taxon>unclassified sequences</taxon>
        <taxon>metagenomes</taxon>
        <taxon>ecological metagenomes</taxon>
    </lineage>
</organism>
<evidence type="ECO:0000313" key="1">
    <source>
        <dbReference type="EMBL" id="MPM97911.1"/>
    </source>
</evidence>
<protein>
    <submittedName>
        <fullName evidence="1">Uncharacterized protein</fullName>
    </submittedName>
</protein>
<dbReference type="EMBL" id="VSSQ01044119">
    <property type="protein sequence ID" value="MPM97911.1"/>
    <property type="molecule type" value="Genomic_DNA"/>
</dbReference>
<sequence>MVRAQQALERARRIGGLAEMAHQCRHQHVLEQRGLARARHAGDGDQALQRKVHADIAQIVLARAFQNQARRALGHHALETEAHLLAPAQIGAGQGIGLAQILGRAVEHDLAAARTRARPHVYHSVGGKHHGGVMLHHYQRIARIAQALHGFGDALHIARVQTYRWLVEHKQGVDQRSA</sequence>
<gene>
    <name evidence="1" type="ORF">SDC9_145091</name>
</gene>
<proteinExistence type="predicted"/>
<dbReference type="AlphaFoldDB" id="A0A645E901"/>
<comment type="caution">
    <text evidence="1">The sequence shown here is derived from an EMBL/GenBank/DDBJ whole genome shotgun (WGS) entry which is preliminary data.</text>
</comment>
<reference evidence="1" key="1">
    <citation type="submission" date="2019-08" db="EMBL/GenBank/DDBJ databases">
        <authorList>
            <person name="Kucharzyk K."/>
            <person name="Murdoch R.W."/>
            <person name="Higgins S."/>
            <person name="Loffler F."/>
        </authorList>
    </citation>
    <scope>NUCLEOTIDE SEQUENCE</scope>
</reference>